<dbReference type="GO" id="GO:0004803">
    <property type="term" value="F:transposase activity"/>
    <property type="evidence" value="ECO:0007669"/>
    <property type="project" value="InterPro"/>
</dbReference>
<dbReference type="EMBL" id="AP018738">
    <property type="protein sequence ID" value="BBE50317.1"/>
    <property type="molecule type" value="Genomic_DNA"/>
</dbReference>
<dbReference type="EMBL" id="AP018738">
    <property type="protein sequence ID" value="BBE50621.1"/>
    <property type="molecule type" value="Genomic_DNA"/>
</dbReference>
<dbReference type="Pfam" id="PF01548">
    <property type="entry name" value="DEDD_Tnp_IS110"/>
    <property type="match status" value="1"/>
</dbReference>
<dbReference type="InterPro" id="IPR003346">
    <property type="entry name" value="Transposase_20"/>
</dbReference>
<gene>
    <name evidence="3" type="ORF">OYT1_ch0751</name>
    <name evidence="4" type="ORF">OYT1_ch0994</name>
    <name evidence="5" type="ORF">OYT1_ch1061</name>
    <name evidence="6" type="ORF">OYT1_ch1103</name>
</gene>
<protein>
    <submittedName>
        <fullName evidence="6">Transposase</fullName>
    </submittedName>
</protein>
<dbReference type="PANTHER" id="PTHR33055">
    <property type="entry name" value="TRANSPOSASE FOR INSERTION SEQUENCE ELEMENT IS1111A"/>
    <property type="match status" value="1"/>
</dbReference>
<keyword evidence="7" id="KW-1185">Reference proteome</keyword>
<organism evidence="6 7">
    <name type="scientific">Ferriphaselus amnicola</name>
    <dbReference type="NCBI Taxonomy" id="1188319"/>
    <lineage>
        <taxon>Bacteria</taxon>
        <taxon>Pseudomonadati</taxon>
        <taxon>Pseudomonadota</taxon>
        <taxon>Betaproteobacteria</taxon>
        <taxon>Nitrosomonadales</taxon>
        <taxon>Gallionellaceae</taxon>
        <taxon>Ferriphaselus</taxon>
    </lineage>
</organism>
<evidence type="ECO:0000313" key="7">
    <source>
        <dbReference type="Proteomes" id="UP000033070"/>
    </source>
</evidence>
<dbReference type="EMBL" id="AP018738">
    <property type="protein sequence ID" value="BBE50555.1"/>
    <property type="molecule type" value="Genomic_DNA"/>
</dbReference>
<evidence type="ECO:0000313" key="5">
    <source>
        <dbReference type="EMBL" id="BBE50621.1"/>
    </source>
</evidence>
<dbReference type="Pfam" id="PF02371">
    <property type="entry name" value="Transposase_20"/>
    <property type="match status" value="1"/>
</dbReference>
<dbReference type="GO" id="GO:0006313">
    <property type="term" value="P:DNA transposition"/>
    <property type="evidence" value="ECO:0007669"/>
    <property type="project" value="InterPro"/>
</dbReference>
<proteinExistence type="predicted"/>
<evidence type="ECO:0000313" key="6">
    <source>
        <dbReference type="EMBL" id="BBE50663.1"/>
    </source>
</evidence>
<dbReference type="KEGG" id="fam:OYT1_ch1103"/>
<dbReference type="EMBL" id="AP018738">
    <property type="protein sequence ID" value="BBE50663.1"/>
    <property type="molecule type" value="Genomic_DNA"/>
</dbReference>
<evidence type="ECO:0000259" key="1">
    <source>
        <dbReference type="Pfam" id="PF01548"/>
    </source>
</evidence>
<dbReference type="OrthoDB" id="5289737at2"/>
<evidence type="ECO:0000259" key="2">
    <source>
        <dbReference type="Pfam" id="PF02371"/>
    </source>
</evidence>
<dbReference type="GO" id="GO:0003677">
    <property type="term" value="F:DNA binding"/>
    <property type="evidence" value="ECO:0007669"/>
    <property type="project" value="InterPro"/>
</dbReference>
<dbReference type="PANTHER" id="PTHR33055:SF3">
    <property type="entry name" value="PUTATIVE TRANSPOSASE FOR IS117-RELATED"/>
    <property type="match status" value="1"/>
</dbReference>
<dbReference type="KEGG" id="fam:OYT1_ch0994"/>
<dbReference type="InterPro" id="IPR002525">
    <property type="entry name" value="Transp_IS110-like_N"/>
</dbReference>
<sequence length="341" mass="37882">MSIITIGIDLAKNVFAVHGVNEAGRAELVKPKVSRDQLLPLIAQLPPCVIGMEACTGAHHWARQFRQFGHTVRLIAPKFVTPYRMSGKRGKNDAADAAAICEAVTRPQMRFVPIKDEHQQATLTLHRTRQGFVEERTALYNRIRGLIAEFGIILPQKVERLRREIGAHLEDLPSWANRCVGDMLEHADRLDERIHEYDRAMAESARADDRCRRLMQLPGIGPTSATALVASIGHGHDFKHGRQLAAWLGLVPGQYSSGGKARLGRITKAGDGYLRSLLVLGARAVLNSLGDKQDRHSRWARALVERRGYWRATIAIAAKNARLCWAVLTYGEAFRLTADAA</sequence>
<feature type="domain" description="Transposase IS110-like N-terminal" evidence="1">
    <location>
        <begin position="6"/>
        <end position="149"/>
    </location>
</feature>
<accession>A0A2Z6GAY5</accession>
<dbReference type="KEGG" id="fam:OYT1_ch0751"/>
<dbReference type="KEGG" id="fam:OYT1_ch1061"/>
<feature type="domain" description="Transposase IS116/IS110/IS902 C-terminal" evidence="2">
    <location>
        <begin position="211"/>
        <end position="286"/>
    </location>
</feature>
<dbReference type="Proteomes" id="UP000033070">
    <property type="component" value="Chromosome"/>
</dbReference>
<dbReference type="NCBIfam" id="NF033542">
    <property type="entry name" value="transpos_IS110"/>
    <property type="match status" value="1"/>
</dbReference>
<dbReference type="RefSeq" id="WP_062627780.1">
    <property type="nucleotide sequence ID" value="NZ_AP018738.1"/>
</dbReference>
<reference evidence="6 7" key="1">
    <citation type="submission" date="2018-06" db="EMBL/GenBank/DDBJ databases">
        <title>OYT1 Genome Sequencing.</title>
        <authorList>
            <person name="Kato S."/>
            <person name="Itoh T."/>
            <person name="Ohkuma M."/>
        </authorList>
    </citation>
    <scope>NUCLEOTIDE SEQUENCE [LARGE SCALE GENOMIC DNA]</scope>
    <source>
        <strain evidence="6 7">OYT1</strain>
    </source>
</reference>
<name>A0A2Z6GAY5_9PROT</name>
<evidence type="ECO:0000313" key="4">
    <source>
        <dbReference type="EMBL" id="BBE50555.1"/>
    </source>
</evidence>
<evidence type="ECO:0000313" key="3">
    <source>
        <dbReference type="EMBL" id="BBE50317.1"/>
    </source>
</evidence>
<dbReference type="InterPro" id="IPR047650">
    <property type="entry name" value="Transpos_IS110"/>
</dbReference>
<dbReference type="AlphaFoldDB" id="A0A2Z6GAY5"/>